<keyword evidence="1" id="KW-0472">Membrane</keyword>
<gene>
    <name evidence="2" type="ORF">C1I98_16070</name>
</gene>
<evidence type="ECO:0000313" key="2">
    <source>
        <dbReference type="EMBL" id="PZG45031.1"/>
    </source>
</evidence>
<keyword evidence="1" id="KW-0812">Transmembrane</keyword>
<organism evidence="2 3">
    <name type="scientific">Spongiactinospora gelatinilytica</name>
    <dbReference type="NCBI Taxonomy" id="2666298"/>
    <lineage>
        <taxon>Bacteria</taxon>
        <taxon>Bacillati</taxon>
        <taxon>Actinomycetota</taxon>
        <taxon>Actinomycetes</taxon>
        <taxon>Streptosporangiales</taxon>
        <taxon>Streptosporangiaceae</taxon>
        <taxon>Spongiactinospora</taxon>
    </lineage>
</organism>
<evidence type="ECO:0000313" key="3">
    <source>
        <dbReference type="Proteomes" id="UP000248544"/>
    </source>
</evidence>
<accession>A0A2W2G9K8</accession>
<keyword evidence="3" id="KW-1185">Reference proteome</keyword>
<dbReference type="RefSeq" id="WP_111168268.1">
    <property type="nucleotide sequence ID" value="NZ_POUA01000112.1"/>
</dbReference>
<sequence>MSRIALIVFVACGERVRRCREIARQRPDGGYTTETVVVVAILVAIAVAVGAVLMSKLLAKANSLDLR</sequence>
<dbReference type="AlphaFoldDB" id="A0A2W2G9K8"/>
<dbReference type="Proteomes" id="UP000248544">
    <property type="component" value="Unassembled WGS sequence"/>
</dbReference>
<protein>
    <submittedName>
        <fullName evidence="2">Uncharacterized protein</fullName>
    </submittedName>
</protein>
<reference evidence="2 3" key="1">
    <citation type="submission" date="2018-01" db="EMBL/GenBank/DDBJ databases">
        <title>Draft genome sequence of Sphaerisporangium sp. 7K107.</title>
        <authorList>
            <person name="Sahin N."/>
            <person name="Saygin H."/>
            <person name="Ay H."/>
        </authorList>
    </citation>
    <scope>NUCLEOTIDE SEQUENCE [LARGE SCALE GENOMIC DNA]</scope>
    <source>
        <strain evidence="2 3">7K107</strain>
    </source>
</reference>
<keyword evidence="1" id="KW-1133">Transmembrane helix</keyword>
<name>A0A2W2G9K8_9ACTN</name>
<evidence type="ECO:0000256" key="1">
    <source>
        <dbReference type="SAM" id="Phobius"/>
    </source>
</evidence>
<proteinExistence type="predicted"/>
<comment type="caution">
    <text evidence="2">The sequence shown here is derived from an EMBL/GenBank/DDBJ whole genome shotgun (WGS) entry which is preliminary data.</text>
</comment>
<feature type="transmembrane region" description="Helical" evidence="1">
    <location>
        <begin position="35"/>
        <end position="59"/>
    </location>
</feature>
<dbReference type="EMBL" id="POUA01000112">
    <property type="protein sequence ID" value="PZG45031.1"/>
    <property type="molecule type" value="Genomic_DNA"/>
</dbReference>